<dbReference type="GeneID" id="37060462"/>
<dbReference type="AlphaFoldDB" id="A0A317V4V7"/>
<keyword evidence="2" id="KW-1185">Reference proteome</keyword>
<proteinExistence type="predicted"/>
<organism evidence="1 2">
    <name type="scientific">Aspergillus heteromorphus CBS 117.55</name>
    <dbReference type="NCBI Taxonomy" id="1448321"/>
    <lineage>
        <taxon>Eukaryota</taxon>
        <taxon>Fungi</taxon>
        <taxon>Dikarya</taxon>
        <taxon>Ascomycota</taxon>
        <taxon>Pezizomycotina</taxon>
        <taxon>Eurotiomycetes</taxon>
        <taxon>Eurotiomycetidae</taxon>
        <taxon>Eurotiales</taxon>
        <taxon>Aspergillaceae</taxon>
        <taxon>Aspergillus</taxon>
        <taxon>Aspergillus subgen. Circumdati</taxon>
    </lineage>
</organism>
<dbReference type="Proteomes" id="UP000247233">
    <property type="component" value="Unassembled WGS sequence"/>
</dbReference>
<reference evidence="1 2" key="1">
    <citation type="submission" date="2016-12" db="EMBL/GenBank/DDBJ databases">
        <title>The genomes of Aspergillus section Nigri reveals drivers in fungal speciation.</title>
        <authorList>
            <consortium name="DOE Joint Genome Institute"/>
            <person name="Vesth T.C."/>
            <person name="Nybo J."/>
            <person name="Theobald S."/>
            <person name="Brandl J."/>
            <person name="Frisvad J.C."/>
            <person name="Nielsen K.F."/>
            <person name="Lyhne E.K."/>
            <person name="Kogle M.E."/>
            <person name="Kuo A."/>
            <person name="Riley R."/>
            <person name="Clum A."/>
            <person name="Nolan M."/>
            <person name="Lipzen A."/>
            <person name="Salamov A."/>
            <person name="Henrissat B."/>
            <person name="Wiebenga A."/>
            <person name="De Vries R.P."/>
            <person name="Grigoriev I.V."/>
            <person name="Mortensen U.H."/>
            <person name="Andersen M.R."/>
            <person name="Baker S.E."/>
        </authorList>
    </citation>
    <scope>NUCLEOTIDE SEQUENCE [LARGE SCALE GENOMIC DNA]</scope>
    <source>
        <strain evidence="1 2">CBS 117.55</strain>
    </source>
</reference>
<gene>
    <name evidence="1" type="ORF">BO70DRAFT_152438</name>
</gene>
<comment type="caution">
    <text evidence="1">The sequence shown here is derived from an EMBL/GenBank/DDBJ whole genome shotgun (WGS) entry which is preliminary data.</text>
</comment>
<evidence type="ECO:0000313" key="2">
    <source>
        <dbReference type="Proteomes" id="UP000247233"/>
    </source>
</evidence>
<accession>A0A317V4V7</accession>
<name>A0A317V4V7_9EURO</name>
<dbReference type="EMBL" id="MSFL01000035">
    <property type="protein sequence ID" value="PWY68679.1"/>
    <property type="molecule type" value="Genomic_DNA"/>
</dbReference>
<sequence>MHTQKTQAPGNNNTLIFLIAVNGIRPLPSIDLIIYISWRSGVRGGYIEGCDYGVVCVLCLGGRGGCDGDGDGDRDKNIVVWVKLGNGDGDGDGDQDRDE</sequence>
<protein>
    <submittedName>
        <fullName evidence="1">Uncharacterized protein</fullName>
    </submittedName>
</protein>
<evidence type="ECO:0000313" key="1">
    <source>
        <dbReference type="EMBL" id="PWY68679.1"/>
    </source>
</evidence>
<dbReference type="RefSeq" id="XP_025395389.1">
    <property type="nucleotide sequence ID" value="XM_025538225.1"/>
</dbReference>
<dbReference type="VEuPathDB" id="FungiDB:BO70DRAFT_152438"/>